<dbReference type="KEGG" id="bfa:Bfae_24690"/>
<dbReference type="EMBL" id="CP001643">
    <property type="protein sequence ID" value="ACU86256.1"/>
    <property type="molecule type" value="Genomic_DNA"/>
</dbReference>
<sequence>MKRRHLLAAVPLAALPLAALAACDPSTTEPSAAPASPVEDPTPVLRGERAEVVAPETLRLPLEMTPMIVVDPGWAATPRQLDGIFLGYADDGAQLTYRAVDQDGTVLWDAARPRSCTGFVLTRGADDRPVAVLADLDPDSLDTMTLTGYDLRTAEQLWGPLDAVGPLVGEGLVLASSQDAPMGPGGPREVLSGADGGVLHREEEGQQVRLLAEHLGTVLQTAGDQLMALSPEGEEQWSIPVPAGLDAAELRVRGRIDPATSIAVLTGADGADGDEGHGVVLDLHDGTVVAEEATAAARDHVLETTVVAAGTLVRGLDSEGAEQWRHEDPEPLTLVSAGERLAYAQREQEGTLVVLDTGQGRMVNPYDVDLSGPLAVPEVFTAESAAAVRAEDSRYLVTSEFDPEFGLRE</sequence>
<accession>C7MFN9</accession>
<gene>
    <name evidence="2" type="ordered locus">Bfae_24690</name>
</gene>
<dbReference type="OrthoDB" id="3422572at2"/>
<evidence type="ECO:0000256" key="1">
    <source>
        <dbReference type="SAM" id="SignalP"/>
    </source>
</evidence>
<keyword evidence="1" id="KW-0732">Signal</keyword>
<evidence type="ECO:0000313" key="2">
    <source>
        <dbReference type="EMBL" id="ACU86256.1"/>
    </source>
</evidence>
<dbReference type="eggNOG" id="COG1520">
    <property type="taxonomic scope" value="Bacteria"/>
</dbReference>
<evidence type="ECO:0000313" key="3">
    <source>
        <dbReference type="Proteomes" id="UP000001919"/>
    </source>
</evidence>
<dbReference type="STRING" id="446465.Bfae_24690"/>
<feature type="signal peptide" evidence="1">
    <location>
        <begin position="1"/>
        <end position="21"/>
    </location>
</feature>
<feature type="chain" id="PRO_5002978387" description="PQQ enzyme repeat-containing protein" evidence="1">
    <location>
        <begin position="22"/>
        <end position="409"/>
    </location>
</feature>
<dbReference type="Proteomes" id="UP000001919">
    <property type="component" value="Chromosome"/>
</dbReference>
<dbReference type="HOGENOM" id="CLU_655011_0_0_11"/>
<dbReference type="PROSITE" id="PS51257">
    <property type="entry name" value="PROKAR_LIPOPROTEIN"/>
    <property type="match status" value="1"/>
</dbReference>
<evidence type="ECO:0008006" key="4">
    <source>
        <dbReference type="Google" id="ProtNLM"/>
    </source>
</evidence>
<keyword evidence="3" id="KW-1185">Reference proteome</keyword>
<name>C7MFN9_BRAFD</name>
<organism evidence="2 3">
    <name type="scientific">Brachybacterium faecium (strain ATCC 43885 / DSM 4810 / JCM 11609 / LMG 19847 / NBRC 14762 / NCIMB 9860 / 6-10)</name>
    <dbReference type="NCBI Taxonomy" id="446465"/>
    <lineage>
        <taxon>Bacteria</taxon>
        <taxon>Bacillati</taxon>
        <taxon>Actinomycetota</taxon>
        <taxon>Actinomycetes</taxon>
        <taxon>Micrococcales</taxon>
        <taxon>Dermabacteraceae</taxon>
        <taxon>Brachybacterium</taxon>
    </lineage>
</organism>
<dbReference type="InterPro" id="IPR011047">
    <property type="entry name" value="Quinoprotein_ADH-like_sf"/>
</dbReference>
<proteinExistence type="predicted"/>
<dbReference type="AlphaFoldDB" id="C7MFN9"/>
<protein>
    <recommendedName>
        <fullName evidence="4">PQQ enzyme repeat-containing protein</fullName>
    </recommendedName>
</protein>
<dbReference type="PATRIC" id="fig|446465.5.peg.2448"/>
<reference evidence="2 3" key="1">
    <citation type="journal article" date="2009" name="Stand. Genomic Sci.">
        <title>Complete genome sequence of Brachybacterium faecium type strain (Schefferle 6-10).</title>
        <authorList>
            <person name="Lapidus A."/>
            <person name="Pukall R."/>
            <person name="Labuttii K."/>
            <person name="Copeland A."/>
            <person name="Del Rio T.G."/>
            <person name="Nolan M."/>
            <person name="Chen F."/>
            <person name="Lucas S."/>
            <person name="Tice H."/>
            <person name="Cheng J.F."/>
            <person name="Bruce D."/>
            <person name="Goodwin L."/>
            <person name="Pitluck S."/>
            <person name="Rohde M."/>
            <person name="Goker M."/>
            <person name="Pati A."/>
            <person name="Ivanova N."/>
            <person name="Mavrommatis K."/>
            <person name="Chen A."/>
            <person name="Palaniappan K."/>
            <person name="D'haeseleer P."/>
            <person name="Chain P."/>
            <person name="Bristow J."/>
            <person name="Eisen J.A."/>
            <person name="Markowitz V."/>
            <person name="Hugenholtz P."/>
            <person name="Kyrpides N.C."/>
            <person name="Klenk H.P."/>
        </authorList>
    </citation>
    <scope>NUCLEOTIDE SEQUENCE [LARGE SCALE GENOMIC DNA]</scope>
    <source>
        <strain evidence="3">ATCC 43885 / DSM 4810 / JCM 11609 / LMG 19847 / NBRC 14762 / NCIMB 9860 / 6-10</strain>
    </source>
</reference>
<dbReference type="SUPFAM" id="SSF50998">
    <property type="entry name" value="Quinoprotein alcohol dehydrogenase-like"/>
    <property type="match status" value="1"/>
</dbReference>